<dbReference type="Proteomes" id="UP000467249">
    <property type="component" value="Chromosome"/>
</dbReference>
<dbReference type="KEGG" id="many:MANY_47080"/>
<feature type="region of interest" description="Disordered" evidence="1">
    <location>
        <begin position="40"/>
        <end position="74"/>
    </location>
</feature>
<proteinExistence type="predicted"/>
<dbReference type="EMBL" id="AP022620">
    <property type="protein sequence ID" value="BBZ79371.1"/>
    <property type="molecule type" value="Genomic_DNA"/>
</dbReference>
<protein>
    <submittedName>
        <fullName evidence="2">PE family protein</fullName>
    </submittedName>
</protein>
<evidence type="ECO:0000256" key="1">
    <source>
        <dbReference type="SAM" id="MobiDB-lite"/>
    </source>
</evidence>
<accession>A0A6N4WJN3</accession>
<evidence type="ECO:0000313" key="3">
    <source>
        <dbReference type="Proteomes" id="UP000467249"/>
    </source>
</evidence>
<keyword evidence="3" id="KW-1185">Reference proteome</keyword>
<name>A0A6N4WJN3_9MYCO</name>
<dbReference type="AlphaFoldDB" id="A0A6N4WJN3"/>
<organism evidence="2 3">
    <name type="scientific">Mycolicibacterium anyangense</name>
    <dbReference type="NCBI Taxonomy" id="1431246"/>
    <lineage>
        <taxon>Bacteria</taxon>
        <taxon>Bacillati</taxon>
        <taxon>Actinomycetota</taxon>
        <taxon>Actinomycetes</taxon>
        <taxon>Mycobacteriales</taxon>
        <taxon>Mycobacteriaceae</taxon>
        <taxon>Mycolicibacterium</taxon>
    </lineage>
</organism>
<sequence length="331" mass="32305">MSIAPHGRTRMLELRTWLGAGALALGVGAALAGAGGVAQADTGRHQSSNSASDSKPDAGPARTTSVASAKRVNAPTAGVTATAASARSAKVNAVPLSAAAALSQSSAKARPATAVTANSIGGQLFNQTINTPFGPISLVANVSAPDLGQSGPLSLNVNATTPIGDATLALAGTTTFTTSPLKSTSTLTGGTFAVPAPVAFVASVAGAVINAGLTAYDSLHSVVTALGSGNILGAFGAWAQAAPQFTNALLFGAGTLDLPLQNGGSTGPSVVVHIPVGGLFSSLRPVSLTWGDYSYVDQTSGAEIGIVGGSIDFAGTQLGGAAPAFFKILGI</sequence>
<reference evidence="2 3" key="1">
    <citation type="journal article" date="2019" name="Emerg. Microbes Infect.">
        <title>Comprehensive subspecies identification of 175 nontuberculous mycobacteria species based on 7547 genomic profiles.</title>
        <authorList>
            <person name="Matsumoto Y."/>
            <person name="Kinjo T."/>
            <person name="Motooka D."/>
            <person name="Nabeya D."/>
            <person name="Jung N."/>
            <person name="Uechi K."/>
            <person name="Horii T."/>
            <person name="Iida T."/>
            <person name="Fujita J."/>
            <person name="Nakamura S."/>
        </authorList>
    </citation>
    <scope>NUCLEOTIDE SEQUENCE [LARGE SCALE GENOMIC DNA]</scope>
    <source>
        <strain evidence="2 3">JCM 30275</strain>
    </source>
</reference>
<evidence type="ECO:0000313" key="2">
    <source>
        <dbReference type="EMBL" id="BBZ79371.1"/>
    </source>
</evidence>
<gene>
    <name evidence="2" type="primary">PE17</name>
    <name evidence="2" type="ORF">MANY_47080</name>
</gene>